<organism evidence="2 3">
    <name type="scientific">Neobacillus bataviensis</name>
    <dbReference type="NCBI Taxonomy" id="220685"/>
    <lineage>
        <taxon>Bacteria</taxon>
        <taxon>Bacillati</taxon>
        <taxon>Bacillota</taxon>
        <taxon>Bacilli</taxon>
        <taxon>Bacillales</taxon>
        <taxon>Bacillaceae</taxon>
        <taxon>Neobacillus</taxon>
    </lineage>
</organism>
<keyword evidence="1" id="KW-0812">Transmembrane</keyword>
<proteinExistence type="predicted"/>
<dbReference type="PANTHER" id="PTHR42925:SF1">
    <property type="entry name" value="VIRULENCE FACTOR MVIN"/>
    <property type="match status" value="1"/>
</dbReference>
<feature type="transmembrane region" description="Helical" evidence="1">
    <location>
        <begin position="34"/>
        <end position="53"/>
    </location>
</feature>
<reference evidence="2 3" key="1">
    <citation type="submission" date="2019-06" db="EMBL/GenBank/DDBJ databases">
        <title>Sorghum-associated microbial communities from plants grown in Nebraska, USA.</title>
        <authorList>
            <person name="Schachtman D."/>
        </authorList>
    </citation>
    <scope>NUCLEOTIDE SEQUENCE [LARGE SCALE GENOMIC DNA]</scope>
    <source>
        <strain evidence="2 3">2482</strain>
    </source>
</reference>
<dbReference type="GO" id="GO:0015297">
    <property type="term" value="F:antiporter activity"/>
    <property type="evidence" value="ECO:0007669"/>
    <property type="project" value="InterPro"/>
</dbReference>
<accession>A0A561D685</accession>
<dbReference type="InterPro" id="IPR002528">
    <property type="entry name" value="MATE_fam"/>
</dbReference>
<evidence type="ECO:0000313" key="2">
    <source>
        <dbReference type="EMBL" id="TWD98854.1"/>
    </source>
</evidence>
<protein>
    <submittedName>
        <fullName evidence="2">Putative MATE family efflux protein</fullName>
    </submittedName>
</protein>
<sequence length="293" mass="32440">MFVSMFMNVIYLAINSILIFGLLGFPQLGVKGTAISTGISRTVALLVILSIMYKRIPLKIKLKDYLTSDRTQIKKILKIGIPAASEQLCYNASQLVITSMIAVLGAAALTTRVYTQSVNSYIVLFGLAKGQGTQILIGHKVGARDFDGAYRQLLKSLRYSFTLTFGIAVLICFFRESLLSIFTDNKEIISMGSKLLLFCFILEPGRTFNLVVISSLRAAGDTTISVKMAVISMWGICVPLAYFLGIHLGIGLPGIWIAFIVDEWVRGITMFFRWKSRAWEKKVLVQNQVSPTA</sequence>
<evidence type="ECO:0000256" key="1">
    <source>
        <dbReference type="SAM" id="Phobius"/>
    </source>
</evidence>
<dbReference type="EMBL" id="VIVN01000008">
    <property type="protein sequence ID" value="TWD98854.1"/>
    <property type="molecule type" value="Genomic_DNA"/>
</dbReference>
<evidence type="ECO:0000313" key="3">
    <source>
        <dbReference type="Proteomes" id="UP000319671"/>
    </source>
</evidence>
<feature type="transmembrane region" description="Helical" evidence="1">
    <location>
        <begin position="9"/>
        <end position="28"/>
    </location>
</feature>
<dbReference type="Proteomes" id="UP000319671">
    <property type="component" value="Unassembled WGS sequence"/>
</dbReference>
<keyword evidence="1" id="KW-0472">Membrane</keyword>
<dbReference type="AlphaFoldDB" id="A0A561D685"/>
<dbReference type="Pfam" id="PF01554">
    <property type="entry name" value="MatE"/>
    <property type="match status" value="1"/>
</dbReference>
<name>A0A561D685_9BACI</name>
<comment type="caution">
    <text evidence="2">The sequence shown here is derived from an EMBL/GenBank/DDBJ whole genome shotgun (WGS) entry which is preliminary data.</text>
</comment>
<dbReference type="PANTHER" id="PTHR42925">
    <property type="entry name" value="MULTIDRUG AND TOXIN EFFLUX PROTEIN MATE FAMILY"/>
    <property type="match status" value="1"/>
</dbReference>
<dbReference type="GO" id="GO:0016020">
    <property type="term" value="C:membrane"/>
    <property type="evidence" value="ECO:0007669"/>
    <property type="project" value="InterPro"/>
</dbReference>
<keyword evidence="3" id="KW-1185">Reference proteome</keyword>
<feature type="transmembrane region" description="Helical" evidence="1">
    <location>
        <begin position="195"/>
        <end position="216"/>
    </location>
</feature>
<dbReference type="GO" id="GO:0042910">
    <property type="term" value="F:xenobiotic transmembrane transporter activity"/>
    <property type="evidence" value="ECO:0007669"/>
    <property type="project" value="InterPro"/>
</dbReference>
<dbReference type="CDD" id="cd13134">
    <property type="entry name" value="MATE_like_8"/>
    <property type="match status" value="1"/>
</dbReference>
<gene>
    <name evidence="2" type="ORF">FB550_108108</name>
</gene>
<keyword evidence="1" id="KW-1133">Transmembrane helix</keyword>
<dbReference type="InterPro" id="IPR047135">
    <property type="entry name" value="YsiQ"/>
</dbReference>
<feature type="transmembrane region" description="Helical" evidence="1">
    <location>
        <begin position="161"/>
        <end position="183"/>
    </location>
</feature>